<evidence type="ECO:0000313" key="4">
    <source>
        <dbReference type="Proteomes" id="UP000770015"/>
    </source>
</evidence>
<dbReference type="AlphaFoldDB" id="A0A9P8VM49"/>
<comment type="caution">
    <text evidence="3">The sequence shown here is derived from an EMBL/GenBank/DDBJ whole genome shotgun (WGS) entry which is preliminary data.</text>
</comment>
<evidence type="ECO:0000256" key="2">
    <source>
        <dbReference type="SAM" id="Phobius"/>
    </source>
</evidence>
<evidence type="ECO:0000256" key="1">
    <source>
        <dbReference type="SAM" id="MobiDB-lite"/>
    </source>
</evidence>
<evidence type="ECO:0000313" key="3">
    <source>
        <dbReference type="EMBL" id="KAH6695128.1"/>
    </source>
</evidence>
<sequence>MAAYTAIPGEERPSQTLDHATSSLIREEVRALMREELQALRAAPVPAPQAAPAPAPPTATATQDHDGNPPPSYESASANSPRRAPEDMQSEAARLLGENEPPVDADPSTLPRRLNWFARGFRSLPGVLRGLIIFAPVVAVFVLMPIITINGDVLQVTVVGLLLAVANPFVFIVACLIGYAFGGMDDAPGDNTPQEKARTKEAGSIMFTSYWFLTWAAFSWIMYLMYEHGNKSMVQRYLLAGRFDAKITHHLALETVTECIETNFPNHNATIDDFTFCFKKMGMPQTIVP</sequence>
<feature type="transmembrane region" description="Helical" evidence="2">
    <location>
        <begin position="127"/>
        <end position="147"/>
    </location>
</feature>
<feature type="region of interest" description="Disordered" evidence="1">
    <location>
        <begin position="1"/>
        <end position="22"/>
    </location>
</feature>
<gene>
    <name evidence="3" type="ORF">F5X68DRAFT_28797</name>
</gene>
<feature type="transmembrane region" description="Helical" evidence="2">
    <location>
        <begin position="202"/>
        <end position="226"/>
    </location>
</feature>
<dbReference type="OrthoDB" id="5098074at2759"/>
<feature type="region of interest" description="Disordered" evidence="1">
    <location>
        <begin position="40"/>
        <end position="89"/>
    </location>
</feature>
<keyword evidence="2" id="KW-1133">Transmembrane helix</keyword>
<proteinExistence type="predicted"/>
<accession>A0A9P8VM49</accession>
<keyword evidence="2" id="KW-0472">Membrane</keyword>
<dbReference type="EMBL" id="JAGSXJ010000002">
    <property type="protein sequence ID" value="KAH6695128.1"/>
    <property type="molecule type" value="Genomic_DNA"/>
</dbReference>
<feature type="compositionally biased region" description="Pro residues" evidence="1">
    <location>
        <begin position="45"/>
        <end position="57"/>
    </location>
</feature>
<organism evidence="3 4">
    <name type="scientific">Plectosphaerella plurivora</name>
    <dbReference type="NCBI Taxonomy" id="936078"/>
    <lineage>
        <taxon>Eukaryota</taxon>
        <taxon>Fungi</taxon>
        <taxon>Dikarya</taxon>
        <taxon>Ascomycota</taxon>
        <taxon>Pezizomycotina</taxon>
        <taxon>Sordariomycetes</taxon>
        <taxon>Hypocreomycetidae</taxon>
        <taxon>Glomerellales</taxon>
        <taxon>Plectosphaerellaceae</taxon>
        <taxon>Plectosphaerella</taxon>
    </lineage>
</organism>
<keyword evidence="2" id="KW-0812">Transmembrane</keyword>
<feature type="transmembrane region" description="Helical" evidence="2">
    <location>
        <begin position="153"/>
        <end position="181"/>
    </location>
</feature>
<keyword evidence="4" id="KW-1185">Reference proteome</keyword>
<dbReference type="Proteomes" id="UP000770015">
    <property type="component" value="Unassembled WGS sequence"/>
</dbReference>
<reference evidence="3" key="1">
    <citation type="journal article" date="2021" name="Nat. Commun.">
        <title>Genetic determinants of endophytism in the Arabidopsis root mycobiome.</title>
        <authorList>
            <person name="Mesny F."/>
            <person name="Miyauchi S."/>
            <person name="Thiergart T."/>
            <person name="Pickel B."/>
            <person name="Atanasova L."/>
            <person name="Karlsson M."/>
            <person name="Huettel B."/>
            <person name="Barry K.W."/>
            <person name="Haridas S."/>
            <person name="Chen C."/>
            <person name="Bauer D."/>
            <person name="Andreopoulos W."/>
            <person name="Pangilinan J."/>
            <person name="LaButti K."/>
            <person name="Riley R."/>
            <person name="Lipzen A."/>
            <person name="Clum A."/>
            <person name="Drula E."/>
            <person name="Henrissat B."/>
            <person name="Kohler A."/>
            <person name="Grigoriev I.V."/>
            <person name="Martin F.M."/>
            <person name="Hacquard S."/>
        </authorList>
    </citation>
    <scope>NUCLEOTIDE SEQUENCE</scope>
    <source>
        <strain evidence="3">MPI-SDFR-AT-0117</strain>
    </source>
</reference>
<protein>
    <submittedName>
        <fullName evidence="3">Uncharacterized protein</fullName>
    </submittedName>
</protein>
<name>A0A9P8VM49_9PEZI</name>